<keyword evidence="5 9" id="KW-0269">Exonuclease</keyword>
<evidence type="ECO:0000259" key="7">
    <source>
        <dbReference type="Pfam" id="PF02272"/>
    </source>
</evidence>
<dbReference type="Gene3D" id="3.10.310.30">
    <property type="match status" value="1"/>
</dbReference>
<dbReference type="InterPro" id="IPR051673">
    <property type="entry name" value="SSDNA_exonuclease_RecJ"/>
</dbReference>
<dbReference type="NCBIfam" id="TIGR00644">
    <property type="entry name" value="recJ"/>
    <property type="match status" value="1"/>
</dbReference>
<dbReference type="Proteomes" id="UP000217076">
    <property type="component" value="Unassembled WGS sequence"/>
</dbReference>
<evidence type="ECO:0000259" key="8">
    <source>
        <dbReference type="Pfam" id="PF17768"/>
    </source>
</evidence>
<dbReference type="GO" id="GO:0006281">
    <property type="term" value="P:DNA repair"/>
    <property type="evidence" value="ECO:0007669"/>
    <property type="project" value="InterPro"/>
</dbReference>
<dbReference type="STRING" id="83401.SAMN05421742_10596"/>
<dbReference type="EMBL" id="FNCV01000005">
    <property type="protein sequence ID" value="SDH23962.1"/>
    <property type="molecule type" value="Genomic_DNA"/>
</dbReference>
<reference evidence="10" key="1">
    <citation type="submission" date="2016-10" db="EMBL/GenBank/DDBJ databases">
        <authorList>
            <person name="Varghese N."/>
            <person name="Submissions S."/>
        </authorList>
    </citation>
    <scope>NUCLEOTIDE SEQUENCE [LARGE SCALE GENOMIC DNA]</scope>
    <source>
        <strain evidence="10">930I</strain>
    </source>
</reference>
<dbReference type="InterPro" id="IPR004610">
    <property type="entry name" value="RecJ"/>
</dbReference>
<protein>
    <recommendedName>
        <fullName evidence="2">Single-stranded-DNA-specific exonuclease RecJ</fullName>
    </recommendedName>
</protein>
<dbReference type="RefSeq" id="WP_092618631.1">
    <property type="nucleotide sequence ID" value="NZ_FNCV01000005.1"/>
</dbReference>
<dbReference type="InterPro" id="IPR001667">
    <property type="entry name" value="DDH_dom"/>
</dbReference>
<dbReference type="InterPro" id="IPR038763">
    <property type="entry name" value="DHH_sf"/>
</dbReference>
<name>A0A1G8ASB9_9PROT</name>
<dbReference type="PANTHER" id="PTHR30255:SF2">
    <property type="entry name" value="SINGLE-STRANDED-DNA-SPECIFIC EXONUCLEASE RECJ"/>
    <property type="match status" value="1"/>
</dbReference>
<evidence type="ECO:0000256" key="1">
    <source>
        <dbReference type="ARBA" id="ARBA00005915"/>
    </source>
</evidence>
<proteinExistence type="inferred from homology"/>
<comment type="similarity">
    <text evidence="1">Belongs to the RecJ family.</text>
</comment>
<feature type="domain" description="DHHA1" evidence="7">
    <location>
        <begin position="374"/>
        <end position="467"/>
    </location>
</feature>
<keyword evidence="4" id="KW-0378">Hydrolase</keyword>
<keyword evidence="10" id="KW-1185">Reference proteome</keyword>
<feature type="domain" description="RecJ OB" evidence="8">
    <location>
        <begin position="481"/>
        <end position="590"/>
    </location>
</feature>
<gene>
    <name evidence="9" type="ORF">SAMN05421742_10596</name>
</gene>
<dbReference type="InterPro" id="IPR041122">
    <property type="entry name" value="RecJ_OB"/>
</dbReference>
<dbReference type="AlphaFoldDB" id="A0A1G8ASB9"/>
<evidence type="ECO:0000256" key="4">
    <source>
        <dbReference type="ARBA" id="ARBA00022801"/>
    </source>
</evidence>
<dbReference type="InterPro" id="IPR003156">
    <property type="entry name" value="DHHA1_dom"/>
</dbReference>
<dbReference type="GO" id="GO:0003676">
    <property type="term" value="F:nucleic acid binding"/>
    <property type="evidence" value="ECO:0007669"/>
    <property type="project" value="InterPro"/>
</dbReference>
<evidence type="ECO:0000256" key="3">
    <source>
        <dbReference type="ARBA" id="ARBA00022722"/>
    </source>
</evidence>
<dbReference type="Pfam" id="PF01368">
    <property type="entry name" value="DHH"/>
    <property type="match status" value="1"/>
</dbReference>
<dbReference type="GO" id="GO:0006310">
    <property type="term" value="P:DNA recombination"/>
    <property type="evidence" value="ECO:0007669"/>
    <property type="project" value="InterPro"/>
</dbReference>
<dbReference type="GO" id="GO:0008409">
    <property type="term" value="F:5'-3' exonuclease activity"/>
    <property type="evidence" value="ECO:0007669"/>
    <property type="project" value="InterPro"/>
</dbReference>
<organism evidence="9 10">
    <name type="scientific">Roseospirillum parvum</name>
    <dbReference type="NCBI Taxonomy" id="83401"/>
    <lineage>
        <taxon>Bacteria</taxon>
        <taxon>Pseudomonadati</taxon>
        <taxon>Pseudomonadota</taxon>
        <taxon>Alphaproteobacteria</taxon>
        <taxon>Rhodospirillales</taxon>
        <taxon>Rhodospirillaceae</taxon>
        <taxon>Roseospirillum</taxon>
    </lineage>
</organism>
<dbReference type="Pfam" id="PF17768">
    <property type="entry name" value="RecJ_OB"/>
    <property type="match status" value="1"/>
</dbReference>
<dbReference type="SUPFAM" id="SSF64182">
    <property type="entry name" value="DHH phosphoesterases"/>
    <property type="match status" value="1"/>
</dbReference>
<dbReference type="Pfam" id="PF02272">
    <property type="entry name" value="DHHA1"/>
    <property type="match status" value="1"/>
</dbReference>
<dbReference type="Gene3D" id="3.90.1640.30">
    <property type="match status" value="1"/>
</dbReference>
<evidence type="ECO:0000313" key="9">
    <source>
        <dbReference type="EMBL" id="SDH23962.1"/>
    </source>
</evidence>
<accession>A0A1G8ASB9</accession>
<evidence type="ECO:0000259" key="6">
    <source>
        <dbReference type="Pfam" id="PF01368"/>
    </source>
</evidence>
<keyword evidence="3" id="KW-0540">Nuclease</keyword>
<dbReference type="OrthoDB" id="9809852at2"/>
<sequence>MTLPQANHSFLGVERSIGGRRWVLRPADDGLGVALAQAHALPEVVGRLMAARGVALEAAEDFLSPTLRRLLPDPEALADMNAAAQRLAEAVSGGETIAIFGDYDVDGATSAALLHRFFRQLGATVLVHIPDRRAEGYGPNLAAFQELQAKGASLVVTVDCGITAFEPLAGAARAGLDVVVCDHHQAETRLPEARAVVNPKRPDDTSGLEHLAAVGVAFLLAVAVNRALRDAGHYANGRAEPDLKALLDLVALGTVCDMVPLVGLNRALVTQGLKVMARRDNVGLAALADVCRLDRPPEAFHLGYVMGPRVNAGGRVGQADLGARLLASEDPAEARAIAEQLNELNGLRQEVEAAVLKAAIEQVESRPHGDSPLLFALGRDWHPGVVGIVAGRLRERYDLPAIVATDEGGMVKGSGRGVPGLDLGGAVIAAREAGLLVNGGGHAMAAGFTVEADRLAAFQAFLDARLAEQLAACDLVPTLELDGAVDAAGASWTLIETLARVGPFGIGNPEPRFVLPDCRIARVDVVGQGHVRCFIEGPRGGRLKAIAFKAADSDVGVRLLASAQASLHLAGTLRPDTYNGRQDVQLVIDDAAEAG</sequence>
<dbReference type="PANTHER" id="PTHR30255">
    <property type="entry name" value="SINGLE-STRANDED-DNA-SPECIFIC EXONUCLEASE RECJ"/>
    <property type="match status" value="1"/>
</dbReference>
<evidence type="ECO:0000256" key="5">
    <source>
        <dbReference type="ARBA" id="ARBA00022839"/>
    </source>
</evidence>
<feature type="domain" description="DDH" evidence="6">
    <location>
        <begin position="97"/>
        <end position="254"/>
    </location>
</feature>
<evidence type="ECO:0000313" key="10">
    <source>
        <dbReference type="Proteomes" id="UP000217076"/>
    </source>
</evidence>
<evidence type="ECO:0000256" key="2">
    <source>
        <dbReference type="ARBA" id="ARBA00019841"/>
    </source>
</evidence>